<evidence type="ECO:0000259" key="10">
    <source>
        <dbReference type="Pfam" id="PF21639"/>
    </source>
</evidence>
<dbReference type="EMBL" id="QEAQ01000011">
    <property type="protein sequence ID" value="TPX60910.1"/>
    <property type="molecule type" value="Genomic_DNA"/>
</dbReference>
<evidence type="ECO:0000259" key="9">
    <source>
        <dbReference type="Pfam" id="PF14630"/>
    </source>
</evidence>
<proteinExistence type="inferred from homology"/>
<dbReference type="Pfam" id="PF21639">
    <property type="entry name" value="ORC5_lid"/>
    <property type="match status" value="1"/>
</dbReference>
<dbReference type="Gene3D" id="3.40.50.300">
    <property type="entry name" value="P-loop containing nucleotide triphosphate hydrolases"/>
    <property type="match status" value="1"/>
</dbReference>
<evidence type="ECO:0000256" key="3">
    <source>
        <dbReference type="ARBA" id="ARBA00022705"/>
    </source>
</evidence>
<dbReference type="SUPFAM" id="SSF52540">
    <property type="entry name" value="P-loop containing nucleoside triphosphate hydrolases"/>
    <property type="match status" value="1"/>
</dbReference>
<keyword evidence="3" id="KW-0235">DNA replication</keyword>
<feature type="domain" description="Orc1-like AAA ATPase" evidence="8">
    <location>
        <begin position="19"/>
        <end position="160"/>
    </location>
</feature>
<dbReference type="InterPro" id="IPR027417">
    <property type="entry name" value="P-loop_NTPase"/>
</dbReference>
<comment type="similarity">
    <text evidence="2">Belongs to the ORC5 family.</text>
</comment>
<feature type="domain" description="ORC5 lid" evidence="10">
    <location>
        <begin position="221"/>
        <end position="287"/>
    </location>
</feature>
<evidence type="ECO:0000313" key="11">
    <source>
        <dbReference type="EMBL" id="TPX60910.1"/>
    </source>
</evidence>
<name>A0A507ECW9_9FUNG</name>
<feature type="region of interest" description="Disordered" evidence="7">
    <location>
        <begin position="1"/>
        <end position="20"/>
    </location>
</feature>
<dbReference type="AlphaFoldDB" id="A0A507ECW9"/>
<gene>
    <name evidence="11" type="ORF">PhCBS80983_g01469</name>
</gene>
<dbReference type="PANTHER" id="PTHR12705:SF0">
    <property type="entry name" value="ORIGIN RECOGNITION COMPLEX SUBUNIT 5"/>
    <property type="match status" value="1"/>
</dbReference>
<keyword evidence="6" id="KW-0539">Nucleus</keyword>
<organism evidence="11 12">
    <name type="scientific">Powellomyces hirtus</name>
    <dbReference type="NCBI Taxonomy" id="109895"/>
    <lineage>
        <taxon>Eukaryota</taxon>
        <taxon>Fungi</taxon>
        <taxon>Fungi incertae sedis</taxon>
        <taxon>Chytridiomycota</taxon>
        <taxon>Chytridiomycota incertae sedis</taxon>
        <taxon>Chytridiomycetes</taxon>
        <taxon>Spizellomycetales</taxon>
        <taxon>Powellomycetaceae</taxon>
        <taxon>Powellomyces</taxon>
    </lineage>
</organism>
<dbReference type="GO" id="GO:0003688">
    <property type="term" value="F:DNA replication origin binding"/>
    <property type="evidence" value="ECO:0007669"/>
    <property type="project" value="TreeGrafter"/>
</dbReference>
<evidence type="ECO:0000313" key="12">
    <source>
        <dbReference type="Proteomes" id="UP000318582"/>
    </source>
</evidence>
<dbReference type="Pfam" id="PF13191">
    <property type="entry name" value="AAA_16"/>
    <property type="match status" value="1"/>
</dbReference>
<evidence type="ECO:0008006" key="13">
    <source>
        <dbReference type="Google" id="ProtNLM"/>
    </source>
</evidence>
<comment type="caution">
    <text evidence="11">The sequence shown here is derived from an EMBL/GenBank/DDBJ whole genome shotgun (WGS) entry which is preliminary data.</text>
</comment>
<dbReference type="GO" id="GO:0005664">
    <property type="term" value="C:nuclear origin of replication recognition complex"/>
    <property type="evidence" value="ECO:0007669"/>
    <property type="project" value="TreeGrafter"/>
</dbReference>
<evidence type="ECO:0000256" key="4">
    <source>
        <dbReference type="ARBA" id="ARBA00022741"/>
    </source>
</evidence>
<evidence type="ECO:0000256" key="1">
    <source>
        <dbReference type="ARBA" id="ARBA00004123"/>
    </source>
</evidence>
<dbReference type="STRING" id="109895.A0A507ECW9"/>
<evidence type="ECO:0000256" key="7">
    <source>
        <dbReference type="SAM" id="MobiDB-lite"/>
    </source>
</evidence>
<keyword evidence="4" id="KW-0547">Nucleotide-binding</keyword>
<evidence type="ECO:0000256" key="6">
    <source>
        <dbReference type="ARBA" id="ARBA00023242"/>
    </source>
</evidence>
<evidence type="ECO:0000256" key="2">
    <source>
        <dbReference type="ARBA" id="ARBA00006269"/>
    </source>
</evidence>
<evidence type="ECO:0000256" key="5">
    <source>
        <dbReference type="ARBA" id="ARBA00022840"/>
    </source>
</evidence>
<evidence type="ECO:0000259" key="8">
    <source>
        <dbReference type="Pfam" id="PF13191"/>
    </source>
</evidence>
<reference evidence="11 12" key="1">
    <citation type="journal article" date="2019" name="Sci. Rep.">
        <title>Comparative genomics of chytrid fungi reveal insights into the obligate biotrophic and pathogenic lifestyle of Synchytrium endobioticum.</title>
        <authorList>
            <person name="van de Vossenberg B.T.L.H."/>
            <person name="Warris S."/>
            <person name="Nguyen H.D.T."/>
            <person name="van Gent-Pelzer M.P.E."/>
            <person name="Joly D.L."/>
            <person name="van de Geest H.C."/>
            <person name="Bonants P.J.M."/>
            <person name="Smith D.S."/>
            <person name="Levesque C.A."/>
            <person name="van der Lee T.A.J."/>
        </authorList>
    </citation>
    <scope>NUCLEOTIDE SEQUENCE [LARGE SCALE GENOMIC DNA]</scope>
    <source>
        <strain evidence="11 12">CBS 809.83</strain>
    </source>
</reference>
<dbReference type="InterPro" id="IPR048866">
    <property type="entry name" value="ORC5_lid"/>
</dbReference>
<sequence length="461" mass="51987">MASEPEPPMDERPSQASLFPGREDQLDDLSKLLADKDCAPSVLFLSGLPGTAKTLIIDHVLRGRNDRIAWLDCVERHNPRLLLESALTQLSGCRPEPLTDDNSGLWGTFQQCDSVSEFVGCLDEALPVPAPEDTRMTTVVFDHAEKLRDMGPFFLPAITRFAALTERTVTVILISNLTWLHFRSRVGSIEAFSVEFPQYTRAEILQIIARDCPADEEPGFYVSFAEILYDVFSNPCRDIKELRHMVTLLFPKYVEPVKNGKATREQTSKLFGHIQTHIKDALHTLYLREMSSSEWQTQNEPSSAASKANPRAGSGAVDLPYYTKFLVIAAFLASYNPARLDVRFFSKDRSDEVKRRKGGKGRSRGLVNEGGHMRQQLLGPKSFPVERMLAIFYSILPDEIEGTTDIQMQIASLMTLRILLRVTTPDRLDGMKCKCNASYEFVQQLGKSVRFDVSQYLHDFI</sequence>
<dbReference type="GO" id="GO:0006270">
    <property type="term" value="P:DNA replication initiation"/>
    <property type="evidence" value="ECO:0007669"/>
    <property type="project" value="TreeGrafter"/>
</dbReference>
<dbReference type="InterPro" id="IPR047088">
    <property type="entry name" value="ORC5_C"/>
</dbReference>
<protein>
    <recommendedName>
        <fullName evidence="13">Orc1-like AAA ATPase domain-containing protein</fullName>
    </recommendedName>
</protein>
<keyword evidence="5" id="KW-0067">ATP-binding</keyword>
<dbReference type="Proteomes" id="UP000318582">
    <property type="component" value="Unassembled WGS sequence"/>
</dbReference>
<dbReference type="InterPro" id="IPR020796">
    <property type="entry name" value="ORC5"/>
</dbReference>
<accession>A0A507ECW9</accession>
<keyword evidence="12" id="KW-1185">Reference proteome</keyword>
<dbReference type="Pfam" id="PF14630">
    <property type="entry name" value="ORC5_C"/>
    <property type="match status" value="1"/>
</dbReference>
<dbReference type="InterPro" id="IPR041664">
    <property type="entry name" value="AAA_16"/>
</dbReference>
<dbReference type="PANTHER" id="PTHR12705">
    <property type="entry name" value="ORIGIN RECOGNITION COMPLEX SUBUNIT 5"/>
    <property type="match status" value="1"/>
</dbReference>
<feature type="domain" description="Origin recognition complex subunit 5 C-terminal" evidence="9">
    <location>
        <begin position="319"/>
        <end position="457"/>
    </location>
</feature>
<comment type="subcellular location">
    <subcellularLocation>
        <location evidence="1">Nucleus</location>
    </subcellularLocation>
</comment>